<dbReference type="InterPro" id="IPR001790">
    <property type="entry name" value="Ribosomal_uL10"/>
</dbReference>
<dbReference type="InterPro" id="IPR022973">
    <property type="entry name" value="Ribosomal_uL10_bac"/>
</dbReference>
<dbReference type="GO" id="GO:1990904">
    <property type="term" value="C:ribonucleoprotein complex"/>
    <property type="evidence" value="ECO:0007669"/>
    <property type="project" value="UniProtKB-KW"/>
</dbReference>
<name>A0A2M8KXN8_9BACT</name>
<protein>
    <recommendedName>
        <fullName evidence="4 5">Large ribosomal subunit protein uL10</fullName>
    </recommendedName>
</protein>
<dbReference type="PANTHER" id="PTHR11560">
    <property type="entry name" value="39S RIBOSOMAL PROTEIN L10, MITOCHONDRIAL"/>
    <property type="match status" value="1"/>
</dbReference>
<evidence type="ECO:0000256" key="5">
    <source>
        <dbReference type="HAMAP-Rule" id="MF_00362"/>
    </source>
</evidence>
<organism evidence="6 7">
    <name type="scientific">Candidatus Ryanbacteria bacterium CG10_big_fil_rev_8_21_14_0_10_43_42</name>
    <dbReference type="NCBI Taxonomy" id="1974864"/>
    <lineage>
        <taxon>Bacteria</taxon>
        <taxon>Candidatus Ryaniibacteriota</taxon>
    </lineage>
</organism>
<dbReference type="InterPro" id="IPR043141">
    <property type="entry name" value="Ribosomal_uL10-like_sf"/>
</dbReference>
<dbReference type="Pfam" id="PF00466">
    <property type="entry name" value="Ribosomal_L10"/>
    <property type="match status" value="1"/>
</dbReference>
<evidence type="ECO:0000313" key="6">
    <source>
        <dbReference type="EMBL" id="PJE64642.1"/>
    </source>
</evidence>
<dbReference type="AlphaFoldDB" id="A0A2M8KXN8"/>
<evidence type="ECO:0000313" key="7">
    <source>
        <dbReference type="Proteomes" id="UP000229098"/>
    </source>
</evidence>
<comment type="similarity">
    <text evidence="1 5">Belongs to the universal ribosomal protein uL10 family.</text>
</comment>
<gene>
    <name evidence="5 6" type="primary">rplJ</name>
    <name evidence="6" type="ORF">COU90_02260</name>
</gene>
<dbReference type="EMBL" id="PFEF01000005">
    <property type="protein sequence ID" value="PJE64642.1"/>
    <property type="molecule type" value="Genomic_DNA"/>
</dbReference>
<proteinExistence type="inferred from homology"/>
<keyword evidence="5" id="KW-0694">RNA-binding</keyword>
<evidence type="ECO:0000256" key="4">
    <source>
        <dbReference type="ARBA" id="ARBA00035202"/>
    </source>
</evidence>
<dbReference type="Gene3D" id="6.10.250.290">
    <property type="match status" value="1"/>
</dbReference>
<dbReference type="HAMAP" id="MF_00362">
    <property type="entry name" value="Ribosomal_uL10"/>
    <property type="match status" value="1"/>
</dbReference>
<evidence type="ECO:0000256" key="2">
    <source>
        <dbReference type="ARBA" id="ARBA00022980"/>
    </source>
</evidence>
<dbReference type="GO" id="GO:0070180">
    <property type="term" value="F:large ribosomal subunit rRNA binding"/>
    <property type="evidence" value="ECO:0007669"/>
    <property type="project" value="UniProtKB-UniRule"/>
</dbReference>
<accession>A0A2M8KXN8</accession>
<evidence type="ECO:0000256" key="3">
    <source>
        <dbReference type="ARBA" id="ARBA00023274"/>
    </source>
</evidence>
<reference evidence="7" key="1">
    <citation type="submission" date="2017-09" db="EMBL/GenBank/DDBJ databases">
        <title>Depth-based differentiation of microbial function through sediment-hosted aquifers and enrichment of novel symbionts in the deep terrestrial subsurface.</title>
        <authorList>
            <person name="Probst A.J."/>
            <person name="Ladd B."/>
            <person name="Jarett J.K."/>
            <person name="Geller-Mcgrath D.E."/>
            <person name="Sieber C.M.K."/>
            <person name="Emerson J.B."/>
            <person name="Anantharaman K."/>
            <person name="Thomas B.C."/>
            <person name="Malmstrom R."/>
            <person name="Stieglmeier M."/>
            <person name="Klingl A."/>
            <person name="Woyke T."/>
            <person name="Ryan C.M."/>
            <person name="Banfield J.F."/>
        </authorList>
    </citation>
    <scope>NUCLEOTIDE SEQUENCE [LARGE SCALE GENOMIC DNA]</scope>
</reference>
<keyword evidence="3 5" id="KW-0687">Ribonucleoprotein</keyword>
<dbReference type="InterPro" id="IPR047865">
    <property type="entry name" value="Ribosomal_uL10_bac_type"/>
</dbReference>
<dbReference type="GO" id="GO:0005840">
    <property type="term" value="C:ribosome"/>
    <property type="evidence" value="ECO:0007669"/>
    <property type="project" value="UniProtKB-KW"/>
</dbReference>
<dbReference type="NCBIfam" id="NF000955">
    <property type="entry name" value="PRK00099.1-1"/>
    <property type="match status" value="1"/>
</dbReference>
<keyword evidence="2 5" id="KW-0689">Ribosomal protein</keyword>
<dbReference type="CDD" id="cd05797">
    <property type="entry name" value="Ribosomal_L10"/>
    <property type="match status" value="1"/>
</dbReference>
<dbReference type="Gene3D" id="3.30.70.1730">
    <property type="match status" value="1"/>
</dbReference>
<dbReference type="SUPFAM" id="SSF160369">
    <property type="entry name" value="Ribosomal protein L10-like"/>
    <property type="match status" value="1"/>
</dbReference>
<comment type="caution">
    <text evidence="6">The sequence shown here is derived from an EMBL/GenBank/DDBJ whole genome shotgun (WGS) entry which is preliminary data.</text>
</comment>
<dbReference type="GO" id="GO:0006412">
    <property type="term" value="P:translation"/>
    <property type="evidence" value="ECO:0007669"/>
    <property type="project" value="UniProtKB-UniRule"/>
</dbReference>
<keyword evidence="5" id="KW-0699">rRNA-binding</keyword>
<comment type="function">
    <text evidence="5">Forms part of the ribosomal stalk, playing a central role in the interaction of the ribosome with GTP-bound translation factors.</text>
</comment>
<evidence type="ECO:0000256" key="1">
    <source>
        <dbReference type="ARBA" id="ARBA00008889"/>
    </source>
</evidence>
<comment type="subunit">
    <text evidence="5">Part of the ribosomal stalk of the 50S ribosomal subunit. The N-terminus interacts with L11 and the large rRNA to form the base of the stalk. The C-terminus forms an elongated spine to which L12 dimers bind in a sequential fashion forming a multimeric L10(L12)X complex.</text>
</comment>
<dbReference type="Proteomes" id="UP000229098">
    <property type="component" value="Unassembled WGS sequence"/>
</dbReference>
<sequence>MAITRQRKEETIQKLKEASHASHLLIFLQFRGLTVASVTELRSALRAVGAKYIVAKKRFMGLVLKEEGTDMPMLEGEVAFVFGGEDPVSTAKEIHAFTKKHQEATIAGGVYEKNIIDAVLVTRLAKIPSREVLLAQLVGVLKGPQRGLVGVLGGVPRGFVMALKQIAEKKI</sequence>